<feature type="domain" description="Sulfatase N-terminal" evidence="5">
    <location>
        <begin position="7"/>
        <end position="328"/>
    </location>
</feature>
<evidence type="ECO:0000256" key="4">
    <source>
        <dbReference type="ARBA" id="ARBA00022837"/>
    </source>
</evidence>
<evidence type="ECO:0000313" key="6">
    <source>
        <dbReference type="EMBL" id="MBP2380187.1"/>
    </source>
</evidence>
<accession>A0ABS4WVG1</accession>
<dbReference type="PROSITE" id="PS00523">
    <property type="entry name" value="SULFATASE_1"/>
    <property type="match status" value="1"/>
</dbReference>
<evidence type="ECO:0000259" key="5">
    <source>
        <dbReference type="Pfam" id="PF00884"/>
    </source>
</evidence>
<dbReference type="PANTHER" id="PTHR42693">
    <property type="entry name" value="ARYLSULFATASE FAMILY MEMBER"/>
    <property type="match status" value="1"/>
</dbReference>
<dbReference type="PANTHER" id="PTHR42693:SF53">
    <property type="entry name" value="ENDO-4-O-SULFATASE"/>
    <property type="match status" value="1"/>
</dbReference>
<keyword evidence="3" id="KW-0378">Hydrolase</keyword>
<protein>
    <submittedName>
        <fullName evidence="6">Arylsulfatase A-like enzyme</fullName>
    </submittedName>
</protein>
<dbReference type="InterPro" id="IPR050738">
    <property type="entry name" value="Sulfatase"/>
</dbReference>
<dbReference type="InterPro" id="IPR017850">
    <property type="entry name" value="Alkaline_phosphatase_core_sf"/>
</dbReference>
<dbReference type="InterPro" id="IPR000917">
    <property type="entry name" value="Sulfatase_N"/>
</dbReference>
<dbReference type="Gene3D" id="3.30.1120.10">
    <property type="match status" value="1"/>
</dbReference>
<comment type="similarity">
    <text evidence="1">Belongs to the sulfatase family.</text>
</comment>
<keyword evidence="7" id="KW-1185">Reference proteome</keyword>
<evidence type="ECO:0000313" key="7">
    <source>
        <dbReference type="Proteomes" id="UP001519290"/>
    </source>
</evidence>
<reference evidence="6 7" key="1">
    <citation type="submission" date="2021-03" db="EMBL/GenBank/DDBJ databases">
        <title>Sequencing the genomes of 1000 actinobacteria strains.</title>
        <authorList>
            <person name="Klenk H.-P."/>
        </authorList>
    </citation>
    <scope>NUCLEOTIDE SEQUENCE [LARGE SCALE GENOMIC DNA]</scope>
    <source>
        <strain evidence="6 7">DSM 14566</strain>
    </source>
</reference>
<comment type="caution">
    <text evidence="6">The sequence shown here is derived from an EMBL/GenBank/DDBJ whole genome shotgun (WGS) entry which is preliminary data.</text>
</comment>
<keyword evidence="2" id="KW-0479">Metal-binding</keyword>
<dbReference type="Pfam" id="PF00884">
    <property type="entry name" value="Sulfatase"/>
    <property type="match status" value="1"/>
</dbReference>
<dbReference type="Proteomes" id="UP001519290">
    <property type="component" value="Unassembled WGS sequence"/>
</dbReference>
<name>A0ABS4WVG1_9MICO</name>
<dbReference type="RefSeq" id="WP_209897875.1">
    <property type="nucleotide sequence ID" value="NZ_BAAAJW010000006.1"/>
</dbReference>
<keyword evidence="4" id="KW-0106">Calcium</keyword>
<evidence type="ECO:0000256" key="1">
    <source>
        <dbReference type="ARBA" id="ARBA00008779"/>
    </source>
</evidence>
<dbReference type="SUPFAM" id="SSF53649">
    <property type="entry name" value="Alkaline phosphatase-like"/>
    <property type="match status" value="1"/>
</dbReference>
<dbReference type="Gene3D" id="3.40.720.10">
    <property type="entry name" value="Alkaline Phosphatase, subunit A"/>
    <property type="match status" value="1"/>
</dbReference>
<evidence type="ECO:0000256" key="3">
    <source>
        <dbReference type="ARBA" id="ARBA00022801"/>
    </source>
</evidence>
<dbReference type="EMBL" id="JAGIOD010000001">
    <property type="protein sequence ID" value="MBP2380187.1"/>
    <property type="molecule type" value="Genomic_DNA"/>
</dbReference>
<dbReference type="InterPro" id="IPR024607">
    <property type="entry name" value="Sulfatase_CS"/>
</dbReference>
<sequence>MTAHRRPNIVILYADDLGWGDLGCFGADDIPTPHLDALCRAGVRLPRWYSNSPVCSPSRASLLTGKYPGHAGVESILGGRRDTPGLPAQPTLASLLRERGYRTGLFGKWHLGADAAFAPGHYGFDETFGFRAGCVDYYSHIFYWGEHDPVHDLWEDEDEVWRNGEYLTTVIGDRAAEFIHRRASEGPFFCYVPFNAPHYPMHAPAEHMERVSHLPPGRQETAAMVAAMDDAIGEILRALEESGVREETLVLMSSDNGPSRESRNWLGGEEISYTGGSAGGLRGSKGSVFEGGIRVPGIISWPAQLPAGTELGQAGMMMDVLPTVLHAVDGADPALAGIDGISLLGLLRGDADDMAATPTGEGVAHRPHGPERSLVWTYQGQWAVRRGRHKLVVDAREGMDPPASIEVALYDLEADPAESVDIAAQAPEVLAALEEELAAHRLRAASRG</sequence>
<organism evidence="6 7">
    <name type="scientific">Brachybacterium sacelli</name>
    <dbReference type="NCBI Taxonomy" id="173364"/>
    <lineage>
        <taxon>Bacteria</taxon>
        <taxon>Bacillati</taxon>
        <taxon>Actinomycetota</taxon>
        <taxon>Actinomycetes</taxon>
        <taxon>Micrococcales</taxon>
        <taxon>Dermabacteraceae</taxon>
        <taxon>Brachybacterium</taxon>
    </lineage>
</organism>
<proteinExistence type="inferred from homology"/>
<gene>
    <name evidence="6" type="ORF">JOF43_000144</name>
</gene>
<evidence type="ECO:0000256" key="2">
    <source>
        <dbReference type="ARBA" id="ARBA00022723"/>
    </source>
</evidence>